<organism evidence="14 15">
    <name type="scientific">Streptomyces marincola</name>
    <dbReference type="NCBI Taxonomy" id="2878388"/>
    <lineage>
        <taxon>Bacteria</taxon>
        <taxon>Bacillati</taxon>
        <taxon>Actinomycetota</taxon>
        <taxon>Actinomycetes</taxon>
        <taxon>Kitasatosporales</taxon>
        <taxon>Streptomycetaceae</taxon>
        <taxon>Streptomyces</taxon>
    </lineage>
</organism>
<dbReference type="FunFam" id="1.20.1250.20:FF:000001">
    <property type="entry name" value="Dicarboxylate MFS transporter"/>
    <property type="match status" value="1"/>
</dbReference>
<dbReference type="Gene3D" id="1.20.1250.20">
    <property type="entry name" value="MFS general substrate transporter like domains"/>
    <property type="match status" value="2"/>
</dbReference>
<evidence type="ECO:0000259" key="13">
    <source>
        <dbReference type="PROSITE" id="PS50850"/>
    </source>
</evidence>
<dbReference type="AlphaFoldDB" id="A0A1W7D4I9"/>
<comment type="subcellular location">
    <subcellularLocation>
        <location evidence="1">Cell membrane</location>
        <topology evidence="1">Multi-pass membrane protein</topology>
    </subcellularLocation>
</comment>
<evidence type="ECO:0000256" key="12">
    <source>
        <dbReference type="SAM" id="Phobius"/>
    </source>
</evidence>
<keyword evidence="5 12" id="KW-0812">Transmembrane</keyword>
<evidence type="ECO:0000256" key="11">
    <source>
        <dbReference type="SAM" id="MobiDB-lite"/>
    </source>
</evidence>
<feature type="region of interest" description="Disordered" evidence="11">
    <location>
        <begin position="440"/>
        <end position="463"/>
    </location>
</feature>
<dbReference type="PANTHER" id="PTHR43045:SF1">
    <property type="entry name" value="SHIKIMATE TRANSPORTER"/>
    <property type="match status" value="1"/>
</dbReference>
<dbReference type="InterPro" id="IPR036259">
    <property type="entry name" value="MFS_trans_sf"/>
</dbReference>
<dbReference type="InterPro" id="IPR011701">
    <property type="entry name" value="MFS"/>
</dbReference>
<evidence type="ECO:0000256" key="9">
    <source>
        <dbReference type="ARBA" id="ARBA00037295"/>
    </source>
</evidence>
<feature type="transmembrane region" description="Helical" evidence="12">
    <location>
        <begin position="385"/>
        <end position="407"/>
    </location>
</feature>
<evidence type="ECO:0000256" key="7">
    <source>
        <dbReference type="ARBA" id="ARBA00022989"/>
    </source>
</evidence>
<dbReference type="CDD" id="cd17369">
    <property type="entry name" value="MFS_ShiA_like"/>
    <property type="match status" value="1"/>
</dbReference>
<gene>
    <name evidence="14" type="ORF">CAG99_26965</name>
</gene>
<dbReference type="RefSeq" id="WP_086161821.1">
    <property type="nucleotide sequence ID" value="NZ_CP021121.1"/>
</dbReference>
<keyword evidence="6" id="KW-0769">Symport</keyword>
<evidence type="ECO:0000256" key="5">
    <source>
        <dbReference type="ARBA" id="ARBA00022692"/>
    </source>
</evidence>
<dbReference type="KEGG" id="smao:CAG99_26965"/>
<feature type="transmembrane region" description="Helical" evidence="12">
    <location>
        <begin position="345"/>
        <end position="365"/>
    </location>
</feature>
<sequence length="463" mass="48685">MGRGNGAHPAHPADAGHAPGDGLRKVVLGSFAGALLEWYDFFIYGVASALVFGDLFFPDADPAVGTIAAFATFSIGFFARPLGGVVFGHLGDRAGRRAALIWTLLLVGAATFLIGLLPTYEQVGILAPVLLALLRLVQGFGLGGEYGGAALLTIESAPEERRGFYGSLPQAAASAGIMLGTGVFSLCHWLLDDDQFEAWGWRIPFLISALMLAVGMFIRLHTEETPDFRDTRPAVPAAERPPLFELLAGHRRNLLLALGARLAETVSSNVVNAFAVAYVGTQLAMDDRVPLNGMLIASAVGLLVCPLAGRLSDRVGQRRVYLFGAAFAAAFAFPFFLLLDTRNALVIGCALVLGYNLGPTTMFAVQPTMFARMFGTRVRYTGLSVAYQVSAILGGLTPLIASALLAAGGGAPWLVAAFTAVIAILSWACVRLIGSPERFPRPPVAQAGPGAPGPPADRDPARP</sequence>
<protein>
    <recommendedName>
        <fullName evidence="10">Putative proline/betaine transporter</fullName>
    </recommendedName>
</protein>
<evidence type="ECO:0000256" key="4">
    <source>
        <dbReference type="ARBA" id="ARBA00022475"/>
    </source>
</evidence>
<keyword evidence="15" id="KW-1185">Reference proteome</keyword>
<dbReference type="EMBL" id="CP021121">
    <property type="protein sequence ID" value="ARQ71988.1"/>
    <property type="molecule type" value="Genomic_DNA"/>
</dbReference>
<feature type="transmembrane region" description="Helical" evidence="12">
    <location>
        <begin position="203"/>
        <end position="222"/>
    </location>
</feature>
<dbReference type="GO" id="GO:0015293">
    <property type="term" value="F:symporter activity"/>
    <property type="evidence" value="ECO:0007669"/>
    <property type="project" value="UniProtKB-KW"/>
</dbReference>
<keyword evidence="7 12" id="KW-1133">Transmembrane helix</keyword>
<feature type="transmembrane region" description="Helical" evidence="12">
    <location>
        <begin position="99"/>
        <end position="117"/>
    </location>
</feature>
<dbReference type="PROSITE" id="PS00217">
    <property type="entry name" value="SUGAR_TRANSPORT_2"/>
    <property type="match status" value="1"/>
</dbReference>
<accession>A0A1W7D4I9</accession>
<evidence type="ECO:0000256" key="6">
    <source>
        <dbReference type="ARBA" id="ARBA00022847"/>
    </source>
</evidence>
<dbReference type="Proteomes" id="UP000194218">
    <property type="component" value="Chromosome"/>
</dbReference>
<evidence type="ECO:0000313" key="14">
    <source>
        <dbReference type="EMBL" id="ARQ71988.1"/>
    </source>
</evidence>
<evidence type="ECO:0000256" key="2">
    <source>
        <dbReference type="ARBA" id="ARBA00008240"/>
    </source>
</evidence>
<feature type="transmembrane region" description="Helical" evidence="12">
    <location>
        <begin position="291"/>
        <end position="308"/>
    </location>
</feature>
<dbReference type="PROSITE" id="PS50850">
    <property type="entry name" value="MFS"/>
    <property type="match status" value="1"/>
</dbReference>
<keyword evidence="8 12" id="KW-0472">Membrane</keyword>
<comment type="function">
    <text evidence="9">May be a proton symporter involved in the uptake of osmolytes such as proline and glycine betaine.</text>
</comment>
<evidence type="ECO:0000256" key="1">
    <source>
        <dbReference type="ARBA" id="ARBA00004651"/>
    </source>
</evidence>
<feature type="domain" description="Major facilitator superfamily (MFS) profile" evidence="13">
    <location>
        <begin position="26"/>
        <end position="438"/>
    </location>
</feature>
<keyword evidence="3" id="KW-0813">Transport</keyword>
<dbReference type="InterPro" id="IPR020846">
    <property type="entry name" value="MFS_dom"/>
</dbReference>
<proteinExistence type="inferred from homology"/>
<comment type="similarity">
    <text evidence="2">Belongs to the major facilitator superfamily. Metabolite:H+ Symporter (MHS) family (TC 2.A.1.6) family.</text>
</comment>
<feature type="transmembrane region" description="Helical" evidence="12">
    <location>
        <begin position="171"/>
        <end position="191"/>
    </location>
</feature>
<keyword evidence="4" id="KW-1003">Cell membrane</keyword>
<reference evidence="14 15" key="1">
    <citation type="submission" date="2017-05" db="EMBL/GenBank/DDBJ databases">
        <title>Complete genome sequence of Streptomyces sp. SCSIO 03032 revealed the diverse biosynthetic pathways for its bioactive secondary metabolites.</title>
        <authorList>
            <person name="Ma L."/>
            <person name="Zhu Y."/>
            <person name="Zhang W."/>
            <person name="Zhang G."/>
            <person name="Tian X."/>
            <person name="Zhang S."/>
            <person name="Zhang C."/>
        </authorList>
    </citation>
    <scope>NUCLEOTIDE SEQUENCE [LARGE SCALE GENOMIC DNA]</scope>
    <source>
        <strain evidence="14 15">SCSIO 03032</strain>
    </source>
</reference>
<dbReference type="PANTHER" id="PTHR43045">
    <property type="entry name" value="SHIKIMATE TRANSPORTER"/>
    <property type="match status" value="1"/>
</dbReference>
<dbReference type="Pfam" id="PF07690">
    <property type="entry name" value="MFS_1"/>
    <property type="match status" value="1"/>
</dbReference>
<feature type="transmembrane region" description="Helical" evidence="12">
    <location>
        <begin position="413"/>
        <end position="433"/>
    </location>
</feature>
<dbReference type="InterPro" id="IPR005829">
    <property type="entry name" value="Sugar_transporter_CS"/>
</dbReference>
<evidence type="ECO:0000256" key="8">
    <source>
        <dbReference type="ARBA" id="ARBA00023136"/>
    </source>
</evidence>
<feature type="transmembrane region" description="Helical" evidence="12">
    <location>
        <begin position="63"/>
        <end position="87"/>
    </location>
</feature>
<dbReference type="OrthoDB" id="9066401at2"/>
<feature type="transmembrane region" description="Helical" evidence="12">
    <location>
        <begin position="320"/>
        <end position="339"/>
    </location>
</feature>
<evidence type="ECO:0000256" key="3">
    <source>
        <dbReference type="ARBA" id="ARBA00022448"/>
    </source>
</evidence>
<dbReference type="GO" id="GO:0005886">
    <property type="term" value="C:plasma membrane"/>
    <property type="evidence" value="ECO:0007669"/>
    <property type="project" value="UniProtKB-SubCell"/>
</dbReference>
<evidence type="ECO:0000256" key="10">
    <source>
        <dbReference type="ARBA" id="ARBA00039918"/>
    </source>
</evidence>
<name>A0A1W7D4I9_9ACTN</name>
<evidence type="ECO:0000313" key="15">
    <source>
        <dbReference type="Proteomes" id="UP000194218"/>
    </source>
</evidence>
<dbReference type="SUPFAM" id="SSF103473">
    <property type="entry name" value="MFS general substrate transporter"/>
    <property type="match status" value="1"/>
</dbReference>